<reference evidence="3" key="2">
    <citation type="submission" date="2015-12" db="EMBL/GenBank/DDBJ databases">
        <authorList>
            <person name="Shamseldin A."/>
            <person name="Moawad H."/>
            <person name="Abd El-Rahim W.M."/>
            <person name="Sadowsky M.J."/>
        </authorList>
    </citation>
    <scope>NUCLEOTIDE SEQUENCE [LARGE SCALE GENOMIC DNA]</scope>
    <source>
        <strain evidence="3">2538-88</strain>
    </source>
</reference>
<sequence length="411" mass="45246">MRTNKQMGAVSLFVASILLIAALAMSLASYRNLFFQIKRAQNEIDSRKAHWLAEGGVECAFALVASMRSTPTNFNDCAKPSLTISLNSPSPTKYTITANVSGTKVKKSYSKGFNSRGGAIQSSADLYFHTSTTFSTPDPGELTTDGWECVALRYKNQWDFHGSITNGGVIHGDMPFAGFNNQGKDCRTDHKTNVADSSQPTQSDFLKDASMNLFYDFFGVEPDEHNKVRDNGIFTKISNHANDCGTEIKNKITQDKLYIWVEGSCEIKADEYKALATASMATDGVLILVHDGVLSLMGGSTGGEKIKGILFHFNYDFSPQVNGTHWNNLYAKNALYPAGAANGNFPTEYLSKATFYQHGAFTMTGGQILDINGQAALFNTSLNMRYNGDVFRSVFDPFAQPRWIKGSWHDF</sequence>
<evidence type="ECO:0000313" key="3">
    <source>
        <dbReference type="Proteomes" id="UP000075346"/>
    </source>
</evidence>
<dbReference type="EMBL" id="LOBP01000133">
    <property type="protein sequence ID" value="KYN86997.1"/>
    <property type="molecule type" value="Genomic_DNA"/>
</dbReference>
<proteinExistence type="predicted"/>
<dbReference type="AlphaFoldDB" id="A0A151KSF1"/>
<accession>A0A151KSF1</accession>
<gene>
    <name evidence="2" type="ORF">ATY35_12780</name>
    <name evidence="1" type="ORF">ATY37_07795</name>
</gene>
<dbReference type="EMBL" id="LOBR01000116">
    <property type="protein sequence ID" value="KYN81087.1"/>
    <property type="molecule type" value="Genomic_DNA"/>
</dbReference>
<evidence type="ECO:0000313" key="4">
    <source>
        <dbReference type="Proteomes" id="UP000075609"/>
    </source>
</evidence>
<evidence type="ECO:0000313" key="2">
    <source>
        <dbReference type="EMBL" id="KYN86997.1"/>
    </source>
</evidence>
<name>A0A151KSF1_9VIBR</name>
<evidence type="ECO:0008006" key="5">
    <source>
        <dbReference type="Google" id="ProtNLM"/>
    </source>
</evidence>
<evidence type="ECO:0000313" key="1">
    <source>
        <dbReference type="EMBL" id="KYN81087.1"/>
    </source>
</evidence>
<organism evidence="1 3">
    <name type="scientific">Vibrio cidicii</name>
    <dbReference type="NCBI Taxonomy" id="1763883"/>
    <lineage>
        <taxon>Bacteria</taxon>
        <taxon>Pseudomonadati</taxon>
        <taxon>Pseudomonadota</taxon>
        <taxon>Gammaproteobacteria</taxon>
        <taxon>Vibrionales</taxon>
        <taxon>Vibrionaceae</taxon>
        <taxon>Vibrio</taxon>
    </lineage>
</organism>
<protein>
    <recommendedName>
        <fullName evidence="5">Type 4 fimbrial biogenesis protein PilX N-terminal domain-containing protein</fullName>
    </recommendedName>
</protein>
<comment type="caution">
    <text evidence="1">The sequence shown here is derived from an EMBL/GenBank/DDBJ whole genome shotgun (WGS) entry which is preliminary data.</text>
</comment>
<dbReference type="Proteomes" id="UP000075346">
    <property type="component" value="Unassembled WGS sequence"/>
</dbReference>
<dbReference type="RefSeq" id="WP_061898221.1">
    <property type="nucleotide sequence ID" value="NZ_CAXYEW010000011.1"/>
</dbReference>
<dbReference type="Proteomes" id="UP000075609">
    <property type="component" value="Unassembled WGS sequence"/>
</dbReference>
<keyword evidence="4" id="KW-1185">Reference proteome</keyword>
<reference evidence="1 4" key="1">
    <citation type="submission" date="2015-12" db="EMBL/GenBank/DDBJ databases">
        <authorList>
            <person name="Tarr C.L."/>
            <person name="Gladney L.M."/>
        </authorList>
    </citation>
    <scope>NUCLEOTIDE SEQUENCE</scope>
    <source>
        <strain evidence="2 4">1048-83</strain>
        <strain evidence="1">2538-88</strain>
    </source>
</reference>